<reference evidence="1 2" key="1">
    <citation type="submission" date="2016-10" db="EMBL/GenBank/DDBJ databases">
        <authorList>
            <person name="de Groot N.N."/>
        </authorList>
    </citation>
    <scope>NUCLEOTIDE SEQUENCE [LARGE SCALE GENOMIC DNA]</scope>
    <source>
        <strain evidence="1 2">CGMCC 4.1859</strain>
    </source>
</reference>
<dbReference type="SUPFAM" id="SSF51735">
    <property type="entry name" value="NAD(P)-binding Rossmann-fold domains"/>
    <property type="match status" value="1"/>
</dbReference>
<dbReference type="Pfam" id="PF00106">
    <property type="entry name" value="adh_short"/>
    <property type="match status" value="1"/>
</dbReference>
<dbReference type="PANTHER" id="PTHR43431:SF7">
    <property type="entry name" value="OXIDOREDUCTASE, SHORT CHAIN DEHYDROGENASE_REDUCTASE FAMILY (AFU_ORTHOLOGUE AFUA_5G14000)"/>
    <property type="match status" value="1"/>
</dbReference>
<evidence type="ECO:0000313" key="2">
    <source>
        <dbReference type="Proteomes" id="UP000198614"/>
    </source>
</evidence>
<dbReference type="InterPro" id="IPR002347">
    <property type="entry name" value="SDR_fam"/>
</dbReference>
<sequence length="226" mass="23295">MSEVSDKGADRGAFVVVGAGPGLGAAAARRFGRDGHPVGLIARSAGSLDQVAAGLRAEGITAATRTADVTDAAALTAALGALRETLGPVEVLLFSPRPALEWIRPVLETAPADLEDALSLSVVAASVAVRAVVPDMRRRGRGTLLFTTGGAAVEPHRDRAVSGIAYAAESAYTRMLHDTLAGEGIHAAQVTVVGPLGPGARHEPDEVAGELWRLHTAREEPLLVLR</sequence>
<dbReference type="Proteomes" id="UP000198614">
    <property type="component" value="Unassembled WGS sequence"/>
</dbReference>
<organism evidence="1 2">
    <name type="scientific">Streptomyces griseoaurantiacus</name>
    <dbReference type="NCBI Taxonomy" id="68213"/>
    <lineage>
        <taxon>Bacteria</taxon>
        <taxon>Bacillati</taxon>
        <taxon>Actinomycetota</taxon>
        <taxon>Actinomycetes</taxon>
        <taxon>Kitasatosporales</taxon>
        <taxon>Streptomycetaceae</taxon>
        <taxon>Streptomyces</taxon>
        <taxon>Streptomyces aurantiacus group</taxon>
    </lineage>
</organism>
<accession>A0A1G7Q7V1</accession>
<dbReference type="InterPro" id="IPR036291">
    <property type="entry name" value="NAD(P)-bd_dom_sf"/>
</dbReference>
<evidence type="ECO:0000313" key="1">
    <source>
        <dbReference type="EMBL" id="SDF94538.1"/>
    </source>
</evidence>
<name>A0A1G7Q7V1_9ACTN</name>
<gene>
    <name evidence="1" type="ORF">SAMN05216260_112158</name>
</gene>
<proteinExistence type="predicted"/>
<protein>
    <submittedName>
        <fullName evidence="1">Short chain dehydrogenase</fullName>
    </submittedName>
</protein>
<dbReference type="EMBL" id="FNAX01000012">
    <property type="protein sequence ID" value="SDF94538.1"/>
    <property type="molecule type" value="Genomic_DNA"/>
</dbReference>
<dbReference type="Gene3D" id="3.40.50.720">
    <property type="entry name" value="NAD(P)-binding Rossmann-like Domain"/>
    <property type="match status" value="1"/>
</dbReference>
<dbReference type="AlphaFoldDB" id="A0A1G7Q7V1"/>
<dbReference type="PANTHER" id="PTHR43431">
    <property type="entry name" value="OXIDOREDUCTASE, SHORT CHAIN DEHYDROGENASE/REDUCTASE FAMILY (AFU_ORTHOLOGUE AFUA_5G14000)"/>
    <property type="match status" value="1"/>
</dbReference>